<protein>
    <submittedName>
        <fullName evidence="5">Uncharacterized protein</fullName>
    </submittedName>
</protein>
<evidence type="ECO:0000313" key="5">
    <source>
        <dbReference type="EMBL" id="CAH9095130.1"/>
    </source>
</evidence>
<dbReference type="Proteomes" id="UP001152484">
    <property type="component" value="Unassembled WGS sequence"/>
</dbReference>
<keyword evidence="6" id="KW-1185">Reference proteome</keyword>
<keyword evidence="3" id="KW-0732">Signal</keyword>
<gene>
    <name evidence="5" type="ORF">CEURO_LOCUS13013</name>
</gene>
<comment type="caution">
    <text evidence="5">The sequence shown here is derived from an EMBL/GenBank/DDBJ whole genome shotgun (WGS) entry which is preliminary data.</text>
</comment>
<dbReference type="GO" id="GO:0019808">
    <property type="term" value="F:polyamine binding"/>
    <property type="evidence" value="ECO:0007669"/>
    <property type="project" value="InterPro"/>
</dbReference>
<dbReference type="SUPFAM" id="SSF53850">
    <property type="entry name" value="Periplasmic binding protein-like II"/>
    <property type="match status" value="1"/>
</dbReference>
<dbReference type="Pfam" id="PF13343">
    <property type="entry name" value="SBP_bac_6"/>
    <property type="match status" value="1"/>
</dbReference>
<accession>A0A9P1ECH9</accession>
<dbReference type="GO" id="GO:0015846">
    <property type="term" value="P:polyamine transport"/>
    <property type="evidence" value="ECO:0007669"/>
    <property type="project" value="InterPro"/>
</dbReference>
<evidence type="ECO:0000313" key="6">
    <source>
        <dbReference type="Proteomes" id="UP001152484"/>
    </source>
</evidence>
<dbReference type="EMBL" id="CAMAPE010000033">
    <property type="protein sequence ID" value="CAH9095130.1"/>
    <property type="molecule type" value="Genomic_DNA"/>
</dbReference>
<dbReference type="PRINTS" id="PR00909">
    <property type="entry name" value="SPERMDNBNDNG"/>
</dbReference>
<keyword evidence="2" id="KW-0813">Transport</keyword>
<name>A0A9P1ECH9_CUSEU</name>
<evidence type="ECO:0000256" key="2">
    <source>
        <dbReference type="ARBA" id="ARBA00022448"/>
    </source>
</evidence>
<dbReference type="PANTHER" id="PTHR30222">
    <property type="entry name" value="SPERMIDINE/PUTRESCINE-BINDING PERIPLASMIC PROTEIN"/>
    <property type="match status" value="1"/>
</dbReference>
<evidence type="ECO:0000256" key="1">
    <source>
        <dbReference type="ARBA" id="ARBA00004418"/>
    </source>
</evidence>
<dbReference type="AlphaFoldDB" id="A0A9P1ECH9"/>
<sequence length="571" mass="63940">MKMMLSLALFSTRNLLLQHYPNRSDNCSARLLSFSHSQHPQFSKRLTLCADSKPSAHRGRLIQAAAVTYGDIFWRLTTSVVLFLGLGFTFGSCTCPALSSHVTFSPQAHPQTSNENGEGKQTTDVIDFDDEELQAAFEKWKDKTYALTVPLRIISFRNSFPPVWIKDFLSSQGRRAKLCPDFRRSSQDIFHELSMAFEKGVVNRKSAVAADVVALGDAWLSFAIKNGLIEPMQRVEDEDWFKNGLCDKWKVYLQRSNEGKLDSQGRIWSAPFRWGSVVIAYKNREFQKHNLAPINDWDDLWRPELAGRISMVDSPQEIIGAVLKYMGASYNTKDLDSEVTGGRNAVQQNLAALVKQVRLFDSQNYLKAFGVEDVWVAVGWSSDVLPAAKRMSNIAVIVPKSGASLWADFWAIPATTRLASSYDEIGGRVRGPSPLVGQWIEFCLQSERESPFKVEVIPGATPYALDGTPPSAVEEMVSQEVVGRRPKLDTNLIASGVPPPDILSRCEFLEPLSDKALSDYQWLVSSVHKQQPESSLMGRILHNVSFVLRTFPPLKCISERGCNKTKRKNTP</sequence>
<proteinExistence type="predicted"/>
<keyword evidence="4" id="KW-0574">Periplasm</keyword>
<evidence type="ECO:0000256" key="4">
    <source>
        <dbReference type="ARBA" id="ARBA00022764"/>
    </source>
</evidence>
<dbReference type="InterPro" id="IPR001188">
    <property type="entry name" value="Sperm_putr-bd"/>
</dbReference>
<comment type="subcellular location">
    <subcellularLocation>
        <location evidence="1">Periplasm</location>
    </subcellularLocation>
</comment>
<organism evidence="5 6">
    <name type="scientific">Cuscuta europaea</name>
    <name type="common">European dodder</name>
    <dbReference type="NCBI Taxonomy" id="41803"/>
    <lineage>
        <taxon>Eukaryota</taxon>
        <taxon>Viridiplantae</taxon>
        <taxon>Streptophyta</taxon>
        <taxon>Embryophyta</taxon>
        <taxon>Tracheophyta</taxon>
        <taxon>Spermatophyta</taxon>
        <taxon>Magnoliopsida</taxon>
        <taxon>eudicotyledons</taxon>
        <taxon>Gunneridae</taxon>
        <taxon>Pentapetalae</taxon>
        <taxon>asterids</taxon>
        <taxon>lamiids</taxon>
        <taxon>Solanales</taxon>
        <taxon>Convolvulaceae</taxon>
        <taxon>Cuscuteae</taxon>
        <taxon>Cuscuta</taxon>
        <taxon>Cuscuta subgen. Cuscuta</taxon>
    </lineage>
</organism>
<dbReference type="Gene3D" id="3.40.190.10">
    <property type="entry name" value="Periplasmic binding protein-like II"/>
    <property type="match status" value="1"/>
</dbReference>
<dbReference type="OrthoDB" id="10266693at2759"/>
<dbReference type="CDD" id="cd13661">
    <property type="entry name" value="PBP2_PotD_PotF_like_1"/>
    <property type="match status" value="1"/>
</dbReference>
<reference evidence="5" key="1">
    <citation type="submission" date="2022-07" db="EMBL/GenBank/DDBJ databases">
        <authorList>
            <person name="Macas J."/>
            <person name="Novak P."/>
            <person name="Neumann P."/>
        </authorList>
    </citation>
    <scope>NUCLEOTIDE SEQUENCE</scope>
</reference>
<dbReference type="PANTHER" id="PTHR30222:SF17">
    <property type="entry name" value="SPERMIDINE_PUTRESCINE-BINDING PERIPLASMIC PROTEIN"/>
    <property type="match status" value="1"/>
</dbReference>
<evidence type="ECO:0000256" key="3">
    <source>
        <dbReference type="ARBA" id="ARBA00022729"/>
    </source>
</evidence>